<accession>A0A365XZJ2</accession>
<evidence type="ECO:0000313" key="2">
    <source>
        <dbReference type="Proteomes" id="UP000253410"/>
    </source>
</evidence>
<dbReference type="OrthoDB" id="673061at2"/>
<dbReference type="EMBL" id="QFFJ01000001">
    <property type="protein sequence ID" value="RBL91670.1"/>
    <property type="molecule type" value="Genomic_DNA"/>
</dbReference>
<dbReference type="RefSeq" id="WP_113614268.1">
    <property type="nucleotide sequence ID" value="NZ_QFFJ01000001.1"/>
</dbReference>
<comment type="caution">
    <text evidence="1">The sequence shown here is derived from an EMBL/GenBank/DDBJ whole genome shotgun (WGS) entry which is preliminary data.</text>
</comment>
<dbReference type="Proteomes" id="UP000253410">
    <property type="component" value="Unassembled WGS sequence"/>
</dbReference>
<proteinExistence type="predicted"/>
<gene>
    <name evidence="1" type="ORF">DF182_03385</name>
</gene>
<sequence>MMYTIKRLLLLIGLLAVFLPLLAQEHSMLKVTIAGKEHTFYRDIVARQLIAQTFIDPNATLGFFTDRSEIIPFYFSCVITDIASGKITLGDYPVMQLVNDMPVADSSTRKAGFLAIKINDKEQANPLEYTSIPGSKNIVTINEITAKEIKGLFNTQMQCVSDATKQLNVSGSFVIKR</sequence>
<name>A0A365XZJ2_9BACT</name>
<protein>
    <submittedName>
        <fullName evidence="1">Uncharacterized protein</fullName>
    </submittedName>
</protein>
<evidence type="ECO:0000313" key="1">
    <source>
        <dbReference type="EMBL" id="RBL91670.1"/>
    </source>
</evidence>
<keyword evidence="2" id="KW-1185">Reference proteome</keyword>
<dbReference type="AlphaFoldDB" id="A0A365XZJ2"/>
<reference evidence="1 2" key="1">
    <citation type="submission" date="2018-05" db="EMBL/GenBank/DDBJ databases">
        <title>Chitinophaga sp. K3CV102501T nov., isolated from isolated from a monsoon evergreen broad-leaved forest soil.</title>
        <authorList>
            <person name="Lv Y."/>
        </authorList>
    </citation>
    <scope>NUCLEOTIDE SEQUENCE [LARGE SCALE GENOMIC DNA]</scope>
    <source>
        <strain evidence="1 2">GDMCC 1.1325</strain>
    </source>
</reference>
<organism evidence="1 2">
    <name type="scientific">Chitinophaga flava</name>
    <dbReference type="NCBI Taxonomy" id="2259036"/>
    <lineage>
        <taxon>Bacteria</taxon>
        <taxon>Pseudomonadati</taxon>
        <taxon>Bacteroidota</taxon>
        <taxon>Chitinophagia</taxon>
        <taxon>Chitinophagales</taxon>
        <taxon>Chitinophagaceae</taxon>
        <taxon>Chitinophaga</taxon>
    </lineage>
</organism>